<dbReference type="InterPro" id="IPR058240">
    <property type="entry name" value="rSAM_sf"/>
</dbReference>
<evidence type="ECO:0000256" key="4">
    <source>
        <dbReference type="ARBA" id="ARBA00023004"/>
    </source>
</evidence>
<dbReference type="EMBL" id="UINC01069831">
    <property type="protein sequence ID" value="SVC03513.1"/>
    <property type="molecule type" value="Genomic_DNA"/>
</dbReference>
<dbReference type="Pfam" id="PF02310">
    <property type="entry name" value="B12-binding"/>
    <property type="match status" value="1"/>
</dbReference>
<organism evidence="7">
    <name type="scientific">marine metagenome</name>
    <dbReference type="NCBI Taxonomy" id="408172"/>
    <lineage>
        <taxon>unclassified sequences</taxon>
        <taxon>metagenomes</taxon>
        <taxon>ecological metagenomes</taxon>
    </lineage>
</organism>
<dbReference type="SUPFAM" id="SSF102114">
    <property type="entry name" value="Radical SAM enzymes"/>
    <property type="match status" value="1"/>
</dbReference>
<dbReference type="InterPro" id="IPR007197">
    <property type="entry name" value="rSAM"/>
</dbReference>
<dbReference type="InterPro" id="IPR051198">
    <property type="entry name" value="BchE-like"/>
</dbReference>
<dbReference type="CDD" id="cd02068">
    <property type="entry name" value="radical_SAM_B12_BD"/>
    <property type="match status" value="1"/>
</dbReference>
<dbReference type="PROSITE" id="PS51332">
    <property type="entry name" value="B12_BINDING"/>
    <property type="match status" value="1"/>
</dbReference>
<dbReference type="AlphaFoldDB" id="A0A382IX79"/>
<dbReference type="GO" id="GO:0031419">
    <property type="term" value="F:cobalamin binding"/>
    <property type="evidence" value="ECO:0007669"/>
    <property type="project" value="InterPro"/>
</dbReference>
<dbReference type="GO" id="GO:0046872">
    <property type="term" value="F:metal ion binding"/>
    <property type="evidence" value="ECO:0007669"/>
    <property type="project" value="UniProtKB-KW"/>
</dbReference>
<name>A0A382IX79_9ZZZZ</name>
<comment type="cofactor">
    <cofactor evidence="1">
        <name>[4Fe-4S] cluster</name>
        <dbReference type="ChEBI" id="CHEBI:49883"/>
    </cofactor>
</comment>
<accession>A0A382IX79</accession>
<keyword evidence="4" id="KW-0408">Iron</keyword>
<dbReference type="Gene3D" id="3.40.50.280">
    <property type="entry name" value="Cobalamin-binding domain"/>
    <property type="match status" value="1"/>
</dbReference>
<dbReference type="GO" id="GO:0003824">
    <property type="term" value="F:catalytic activity"/>
    <property type="evidence" value="ECO:0007669"/>
    <property type="project" value="InterPro"/>
</dbReference>
<keyword evidence="3" id="KW-0479">Metal-binding</keyword>
<reference evidence="7" key="1">
    <citation type="submission" date="2018-05" db="EMBL/GenBank/DDBJ databases">
        <authorList>
            <person name="Lanie J.A."/>
            <person name="Ng W.-L."/>
            <person name="Kazmierczak K.M."/>
            <person name="Andrzejewski T.M."/>
            <person name="Davidsen T.M."/>
            <person name="Wayne K.J."/>
            <person name="Tettelin H."/>
            <person name="Glass J.I."/>
            <person name="Rusch D."/>
            <person name="Podicherti R."/>
            <person name="Tsui H.-C.T."/>
            <person name="Winkler M.E."/>
        </authorList>
    </citation>
    <scope>NUCLEOTIDE SEQUENCE</scope>
</reference>
<dbReference type="SUPFAM" id="SSF52242">
    <property type="entry name" value="Cobalamin (vitamin B12)-binding domain"/>
    <property type="match status" value="1"/>
</dbReference>
<feature type="domain" description="B12-binding" evidence="6">
    <location>
        <begin position="7"/>
        <end position="136"/>
    </location>
</feature>
<dbReference type="InterPro" id="IPR006158">
    <property type="entry name" value="Cobalamin-bd"/>
</dbReference>
<evidence type="ECO:0000256" key="1">
    <source>
        <dbReference type="ARBA" id="ARBA00001966"/>
    </source>
</evidence>
<evidence type="ECO:0000256" key="3">
    <source>
        <dbReference type="ARBA" id="ARBA00022723"/>
    </source>
</evidence>
<dbReference type="InterPro" id="IPR023404">
    <property type="entry name" value="rSAM_horseshoe"/>
</dbReference>
<keyword evidence="5" id="KW-0411">Iron-sulfur</keyword>
<protein>
    <recommendedName>
        <fullName evidence="6">B12-binding domain-containing protein</fullName>
    </recommendedName>
</protein>
<dbReference type="PANTHER" id="PTHR43409:SF7">
    <property type="entry name" value="BLL1977 PROTEIN"/>
    <property type="match status" value="1"/>
</dbReference>
<dbReference type="InterPro" id="IPR036724">
    <property type="entry name" value="Cobalamin-bd_sf"/>
</dbReference>
<feature type="non-terminal residue" evidence="7">
    <location>
        <position position="241"/>
    </location>
</feature>
<dbReference type="Gene3D" id="3.80.30.20">
    <property type="entry name" value="tm_1862 like domain"/>
    <property type="match status" value="1"/>
</dbReference>
<evidence type="ECO:0000256" key="5">
    <source>
        <dbReference type="ARBA" id="ARBA00023014"/>
    </source>
</evidence>
<proteinExistence type="predicted"/>
<dbReference type="GO" id="GO:0051536">
    <property type="term" value="F:iron-sulfur cluster binding"/>
    <property type="evidence" value="ECO:0007669"/>
    <property type="project" value="UniProtKB-KW"/>
</dbReference>
<dbReference type="SFLD" id="SFLDS00029">
    <property type="entry name" value="Radical_SAM"/>
    <property type="match status" value="1"/>
</dbReference>
<dbReference type="PANTHER" id="PTHR43409">
    <property type="entry name" value="ANAEROBIC MAGNESIUM-PROTOPORPHYRIN IX MONOMETHYL ESTER CYCLASE-RELATED"/>
    <property type="match status" value="1"/>
</dbReference>
<gene>
    <name evidence="7" type="ORF">METZ01_LOCUS256367</name>
</gene>
<keyword evidence="2" id="KW-0949">S-adenosyl-L-methionine</keyword>
<evidence type="ECO:0000313" key="7">
    <source>
        <dbReference type="EMBL" id="SVC03513.1"/>
    </source>
</evidence>
<dbReference type="SFLD" id="SFLDG01082">
    <property type="entry name" value="B12-binding_domain_containing"/>
    <property type="match status" value="1"/>
</dbReference>
<evidence type="ECO:0000256" key="2">
    <source>
        <dbReference type="ARBA" id="ARBA00022691"/>
    </source>
</evidence>
<sequence>MVSFNRVALVALEIPGGDYLPSLGLLYIASVLEKNGLEVRIFDQGQKPDITDDILAFEPGVIGITSVTCSINKAFKIAKDVKRTSPNIKVVIGGAHVTAMPYETIENSFVDFVVKGEGEYPMLNLVKALQRGGEGIEKVESLFYKVDGGVKKNKEASDMDNATLTALPYPAFHLLDQHAIFQDVSHGIFTKGKRVLPLMTARGCPQTCTFCCRLMGFDLRERSVENVMEEISFNVEKYKID</sequence>
<evidence type="ECO:0000259" key="6">
    <source>
        <dbReference type="PROSITE" id="PS51332"/>
    </source>
</evidence>
<feature type="non-terminal residue" evidence="7">
    <location>
        <position position="1"/>
    </location>
</feature>